<sequence length="199" mass="22113">MLQHIVTVKTLSVESKELRLVPINCDHPVDPAAVQEMIEQYFQEHPVSLAAVCTTEEKKDPAKTAAFDANKSASGYFLFYGNIVNCQTICCQDILLNTGASENFMSVETVDLLQLKYHLGMFVRSGNCQMFPSFQLKKPVSFIVAGQSFMARFSICSTCGKTLHQLVAGILIIVESFLTEWDPDCLLNRAINPDVHSTN</sequence>
<name>A0ACC2SHV1_9FUNG</name>
<accession>A0ACC2SHV1</accession>
<comment type="caution">
    <text evidence="1">The sequence shown here is derived from an EMBL/GenBank/DDBJ whole genome shotgun (WGS) entry which is preliminary data.</text>
</comment>
<dbReference type="EMBL" id="QTSX02005032">
    <property type="protein sequence ID" value="KAJ9061951.1"/>
    <property type="molecule type" value="Genomic_DNA"/>
</dbReference>
<evidence type="ECO:0000313" key="1">
    <source>
        <dbReference type="EMBL" id="KAJ9061951.1"/>
    </source>
</evidence>
<gene>
    <name evidence="1" type="ORF">DSO57_1015593</name>
</gene>
<evidence type="ECO:0000313" key="2">
    <source>
        <dbReference type="Proteomes" id="UP001165960"/>
    </source>
</evidence>
<reference evidence="1" key="1">
    <citation type="submission" date="2022-04" db="EMBL/GenBank/DDBJ databases">
        <title>Genome of the entomopathogenic fungus Entomophthora muscae.</title>
        <authorList>
            <person name="Elya C."/>
            <person name="Lovett B.R."/>
            <person name="Lee E."/>
            <person name="Macias A.M."/>
            <person name="Hajek A.E."/>
            <person name="De Bivort B.L."/>
            <person name="Kasson M.T."/>
            <person name="De Fine Licht H.H."/>
            <person name="Stajich J.E."/>
        </authorList>
    </citation>
    <scope>NUCLEOTIDE SEQUENCE</scope>
    <source>
        <strain evidence="1">Berkeley</strain>
    </source>
</reference>
<organism evidence="1 2">
    <name type="scientific">Entomophthora muscae</name>
    <dbReference type="NCBI Taxonomy" id="34485"/>
    <lineage>
        <taxon>Eukaryota</taxon>
        <taxon>Fungi</taxon>
        <taxon>Fungi incertae sedis</taxon>
        <taxon>Zoopagomycota</taxon>
        <taxon>Entomophthoromycotina</taxon>
        <taxon>Entomophthoromycetes</taxon>
        <taxon>Entomophthorales</taxon>
        <taxon>Entomophthoraceae</taxon>
        <taxon>Entomophthora</taxon>
    </lineage>
</organism>
<keyword evidence="2" id="KW-1185">Reference proteome</keyword>
<dbReference type="Proteomes" id="UP001165960">
    <property type="component" value="Unassembled WGS sequence"/>
</dbReference>
<proteinExistence type="predicted"/>
<protein>
    <submittedName>
        <fullName evidence="1">Uncharacterized protein</fullName>
    </submittedName>
</protein>